<proteinExistence type="predicted"/>
<organism evidence="1 2">
    <name type="scientific">Catharanthus roseus</name>
    <name type="common">Madagascar periwinkle</name>
    <name type="synonym">Vinca rosea</name>
    <dbReference type="NCBI Taxonomy" id="4058"/>
    <lineage>
        <taxon>Eukaryota</taxon>
        <taxon>Viridiplantae</taxon>
        <taxon>Streptophyta</taxon>
        <taxon>Embryophyta</taxon>
        <taxon>Tracheophyta</taxon>
        <taxon>Spermatophyta</taxon>
        <taxon>Magnoliopsida</taxon>
        <taxon>eudicotyledons</taxon>
        <taxon>Gunneridae</taxon>
        <taxon>Pentapetalae</taxon>
        <taxon>asterids</taxon>
        <taxon>lamiids</taxon>
        <taxon>Gentianales</taxon>
        <taxon>Apocynaceae</taxon>
        <taxon>Rauvolfioideae</taxon>
        <taxon>Vinceae</taxon>
        <taxon>Catharanthinae</taxon>
        <taxon>Catharanthus</taxon>
    </lineage>
</organism>
<gene>
    <name evidence="1" type="ORF">M9H77_12313</name>
</gene>
<accession>A0ACC0BH67</accession>
<evidence type="ECO:0000313" key="1">
    <source>
        <dbReference type="EMBL" id="KAI5671949.1"/>
    </source>
</evidence>
<evidence type="ECO:0000313" key="2">
    <source>
        <dbReference type="Proteomes" id="UP001060085"/>
    </source>
</evidence>
<dbReference type="EMBL" id="CM044703">
    <property type="protein sequence ID" value="KAI5671949.1"/>
    <property type="molecule type" value="Genomic_DNA"/>
</dbReference>
<protein>
    <submittedName>
        <fullName evidence="1">Uncharacterized protein</fullName>
    </submittedName>
</protein>
<dbReference type="Proteomes" id="UP001060085">
    <property type="component" value="Linkage Group LG03"/>
</dbReference>
<sequence>MTEHVTSITHMVFYELFMLYPTVDDDDDENDHSDEEYAVSSELELDDNNDAKEEELQTPESSQWFSSARYNYAQFGAFLDMGSDSTIDDLVEYGTLRLLDWNDSMTDIQLGMRFVDKVQAISAVQQYKHRNMSSKFISMSISHLVANDVEIPVSNVIQEVHVLFQMGCTYKRACCGKSQAHTLPCSHALVICRENSTRADTYVLDIYSRETYRRTYQSNFYPVLNENFWRDVPYNLTFHPPNMNNERSRKQGTRFRGEMDHRNLDFPPRMEHVVCRDVIEKIVIIPVKAMYKFVFLKVL</sequence>
<name>A0ACC0BH67_CATRO</name>
<reference evidence="2" key="1">
    <citation type="journal article" date="2023" name="Nat. Plants">
        <title>Single-cell RNA sequencing provides a high-resolution roadmap for understanding the multicellular compartmentation of specialized metabolism.</title>
        <authorList>
            <person name="Sun S."/>
            <person name="Shen X."/>
            <person name="Li Y."/>
            <person name="Li Y."/>
            <person name="Wang S."/>
            <person name="Li R."/>
            <person name="Zhang H."/>
            <person name="Shen G."/>
            <person name="Guo B."/>
            <person name="Wei J."/>
            <person name="Xu J."/>
            <person name="St-Pierre B."/>
            <person name="Chen S."/>
            <person name="Sun C."/>
        </authorList>
    </citation>
    <scope>NUCLEOTIDE SEQUENCE [LARGE SCALE GENOMIC DNA]</scope>
</reference>
<keyword evidence="2" id="KW-1185">Reference proteome</keyword>
<comment type="caution">
    <text evidence="1">The sequence shown here is derived from an EMBL/GenBank/DDBJ whole genome shotgun (WGS) entry which is preliminary data.</text>
</comment>